<accession>A0ACC3DJG5</accession>
<evidence type="ECO:0000313" key="1">
    <source>
        <dbReference type="EMBL" id="KAK3076617.1"/>
    </source>
</evidence>
<comment type="caution">
    <text evidence="1">The sequence shown here is derived from an EMBL/GenBank/DDBJ whole genome shotgun (WGS) entry which is preliminary data.</text>
</comment>
<organism evidence="1 2">
    <name type="scientific">Coniosporium uncinatum</name>
    <dbReference type="NCBI Taxonomy" id="93489"/>
    <lineage>
        <taxon>Eukaryota</taxon>
        <taxon>Fungi</taxon>
        <taxon>Dikarya</taxon>
        <taxon>Ascomycota</taxon>
        <taxon>Pezizomycotina</taxon>
        <taxon>Dothideomycetes</taxon>
        <taxon>Dothideomycetes incertae sedis</taxon>
        <taxon>Coniosporium</taxon>
    </lineage>
</organism>
<dbReference type="Proteomes" id="UP001186974">
    <property type="component" value="Unassembled WGS sequence"/>
</dbReference>
<proteinExistence type="predicted"/>
<name>A0ACC3DJG5_9PEZI</name>
<keyword evidence="2" id="KW-1185">Reference proteome</keyword>
<protein>
    <submittedName>
        <fullName evidence="1">Uncharacterized protein</fullName>
    </submittedName>
</protein>
<sequence>MDGQTEAVSSPATANNFAETSPGDGAGTKQSGQAAEARMDGLHVGRYYGRVQHDVKGSRSATVEAMLGGYYDAVRKGVAVALLGRLAVIAAVKS</sequence>
<dbReference type="EMBL" id="JAWDJW010003758">
    <property type="protein sequence ID" value="KAK3076617.1"/>
    <property type="molecule type" value="Genomic_DNA"/>
</dbReference>
<gene>
    <name evidence="1" type="ORF">LTS18_012523</name>
</gene>
<reference evidence="1" key="1">
    <citation type="submission" date="2024-09" db="EMBL/GenBank/DDBJ databases">
        <title>Black Yeasts Isolated from many extreme environments.</title>
        <authorList>
            <person name="Coleine C."/>
            <person name="Stajich J.E."/>
            <person name="Selbmann L."/>
        </authorList>
    </citation>
    <scope>NUCLEOTIDE SEQUENCE</scope>
    <source>
        <strain evidence="1">CCFEE 5737</strain>
    </source>
</reference>
<evidence type="ECO:0000313" key="2">
    <source>
        <dbReference type="Proteomes" id="UP001186974"/>
    </source>
</evidence>